<keyword evidence="9" id="KW-0539">Nucleus</keyword>
<dbReference type="GO" id="GO:0141221">
    <property type="term" value="F:histone deacetylase activity, hydrolytic mechanism"/>
    <property type="evidence" value="ECO:0007669"/>
    <property type="project" value="UniProtKB-EC"/>
</dbReference>
<dbReference type="SUPFAM" id="SSF48403">
    <property type="entry name" value="Ankyrin repeat"/>
    <property type="match status" value="1"/>
</dbReference>
<dbReference type="SUPFAM" id="SSF46689">
    <property type="entry name" value="Homeodomain-like"/>
    <property type="match status" value="1"/>
</dbReference>
<dbReference type="InterPro" id="IPR037138">
    <property type="entry name" value="His_deacetylse_dom_sf"/>
</dbReference>
<dbReference type="Gene3D" id="1.25.40.20">
    <property type="entry name" value="Ankyrin repeat-containing domain"/>
    <property type="match status" value="2"/>
</dbReference>
<keyword evidence="4" id="KW-0678">Repressor</keyword>
<dbReference type="SMART" id="SM00248">
    <property type="entry name" value="ANK"/>
    <property type="match status" value="3"/>
</dbReference>
<protein>
    <recommendedName>
        <fullName evidence="3">histone deacetylase</fullName>
        <ecNumber evidence="3">3.5.1.98</ecNumber>
    </recommendedName>
</protein>
<accession>A0A9W7GPX8</accession>
<dbReference type="GO" id="GO:0003677">
    <property type="term" value="F:DNA binding"/>
    <property type="evidence" value="ECO:0007669"/>
    <property type="project" value="InterPro"/>
</dbReference>
<feature type="region of interest" description="Disordered" evidence="11">
    <location>
        <begin position="1058"/>
        <end position="1117"/>
    </location>
</feature>
<dbReference type="Gene3D" id="1.10.10.60">
    <property type="entry name" value="Homeodomain-like"/>
    <property type="match status" value="1"/>
</dbReference>
<dbReference type="SMART" id="SM00717">
    <property type="entry name" value="SANT"/>
    <property type="match status" value="1"/>
</dbReference>
<dbReference type="Gene3D" id="3.40.800.20">
    <property type="entry name" value="Histone deacetylase domain"/>
    <property type="match status" value="1"/>
</dbReference>
<evidence type="ECO:0000256" key="11">
    <source>
        <dbReference type="SAM" id="MobiDB-lite"/>
    </source>
</evidence>
<dbReference type="InterPro" id="IPR006447">
    <property type="entry name" value="Myb_dom_plants"/>
</dbReference>
<dbReference type="InterPro" id="IPR017930">
    <property type="entry name" value="Myb_dom"/>
</dbReference>
<dbReference type="SUPFAM" id="SSF52768">
    <property type="entry name" value="Arginase/deacetylase"/>
    <property type="match status" value="2"/>
</dbReference>
<feature type="compositionally biased region" description="Low complexity" evidence="11">
    <location>
        <begin position="860"/>
        <end position="875"/>
    </location>
</feature>
<evidence type="ECO:0000256" key="6">
    <source>
        <dbReference type="ARBA" id="ARBA00022853"/>
    </source>
</evidence>
<proteinExistence type="inferred from homology"/>
<feature type="compositionally biased region" description="Basic and acidic residues" evidence="11">
    <location>
        <begin position="1089"/>
        <end position="1098"/>
    </location>
</feature>
<dbReference type="GO" id="GO:0000118">
    <property type="term" value="C:histone deacetylase complex"/>
    <property type="evidence" value="ECO:0007669"/>
    <property type="project" value="TreeGrafter"/>
</dbReference>
<evidence type="ECO:0000256" key="9">
    <source>
        <dbReference type="ARBA" id="ARBA00023242"/>
    </source>
</evidence>
<keyword evidence="10" id="KW-0040">ANK repeat</keyword>
<dbReference type="PROSITE" id="PS51293">
    <property type="entry name" value="SANT"/>
    <property type="match status" value="1"/>
</dbReference>
<dbReference type="InterPro" id="IPR036770">
    <property type="entry name" value="Ankyrin_rpt-contain_sf"/>
</dbReference>
<dbReference type="Pfam" id="PF00850">
    <property type="entry name" value="Hist_deacetyl"/>
    <property type="match status" value="2"/>
</dbReference>
<keyword evidence="16" id="KW-1185">Reference proteome</keyword>
<feature type="region of interest" description="Disordered" evidence="11">
    <location>
        <begin position="1262"/>
        <end position="1285"/>
    </location>
</feature>
<dbReference type="InterPro" id="IPR017884">
    <property type="entry name" value="SANT_dom"/>
</dbReference>
<comment type="similarity">
    <text evidence="2">Belongs to the histone deacetylase family. HD type 2 subfamily.</text>
</comment>
<keyword evidence="7" id="KW-0805">Transcription regulation</keyword>
<evidence type="ECO:0000259" key="13">
    <source>
        <dbReference type="PROSITE" id="PS51293"/>
    </source>
</evidence>
<feature type="compositionally biased region" description="Acidic residues" evidence="11">
    <location>
        <begin position="1265"/>
        <end position="1285"/>
    </location>
</feature>
<dbReference type="Pfam" id="PF12796">
    <property type="entry name" value="Ank_2"/>
    <property type="match status" value="1"/>
</dbReference>
<gene>
    <name evidence="15" type="ORF">TrCOL_g4670</name>
</gene>
<feature type="compositionally biased region" description="Basic residues" evidence="11">
    <location>
        <begin position="111"/>
        <end position="126"/>
    </location>
</feature>
<evidence type="ECO:0000256" key="10">
    <source>
        <dbReference type="PROSITE-ProRule" id="PRU00023"/>
    </source>
</evidence>
<evidence type="ECO:0000256" key="2">
    <source>
        <dbReference type="ARBA" id="ARBA00007738"/>
    </source>
</evidence>
<feature type="compositionally biased region" description="Polar residues" evidence="11">
    <location>
        <begin position="237"/>
        <end position="246"/>
    </location>
</feature>
<feature type="compositionally biased region" description="Low complexity" evidence="11">
    <location>
        <begin position="200"/>
        <end position="214"/>
    </location>
</feature>
<dbReference type="OrthoDB" id="424012at2759"/>
<evidence type="ECO:0000259" key="12">
    <source>
        <dbReference type="PROSITE" id="PS50090"/>
    </source>
</evidence>
<reference evidence="16" key="1">
    <citation type="journal article" date="2023" name="Commun. Biol.">
        <title>Genome analysis of Parmales, the sister group of diatoms, reveals the evolutionary specialization of diatoms from phago-mixotrophs to photoautotrophs.</title>
        <authorList>
            <person name="Ban H."/>
            <person name="Sato S."/>
            <person name="Yoshikawa S."/>
            <person name="Yamada K."/>
            <person name="Nakamura Y."/>
            <person name="Ichinomiya M."/>
            <person name="Sato N."/>
            <person name="Blanc-Mathieu R."/>
            <person name="Endo H."/>
            <person name="Kuwata A."/>
            <person name="Ogata H."/>
        </authorList>
    </citation>
    <scope>NUCLEOTIDE SEQUENCE [LARGE SCALE GENOMIC DNA]</scope>
</reference>
<dbReference type="Pfam" id="PF00249">
    <property type="entry name" value="Myb_DNA-binding"/>
    <property type="match status" value="1"/>
</dbReference>
<keyword evidence="6" id="KW-0156">Chromatin regulator</keyword>
<dbReference type="InterPro" id="IPR009057">
    <property type="entry name" value="Homeodomain-like_sf"/>
</dbReference>
<name>A0A9W7GPX8_9STRA</name>
<evidence type="ECO:0000256" key="4">
    <source>
        <dbReference type="ARBA" id="ARBA00022491"/>
    </source>
</evidence>
<dbReference type="PROSITE" id="PS50297">
    <property type="entry name" value="ANK_REP_REGION"/>
    <property type="match status" value="2"/>
</dbReference>
<feature type="region of interest" description="Disordered" evidence="11">
    <location>
        <begin position="162"/>
        <end position="181"/>
    </location>
</feature>
<evidence type="ECO:0000256" key="3">
    <source>
        <dbReference type="ARBA" id="ARBA00012111"/>
    </source>
</evidence>
<comment type="caution">
    <text evidence="15">The sequence shown here is derived from an EMBL/GenBank/DDBJ whole genome shotgun (WGS) entry which is preliminary data.</text>
</comment>
<evidence type="ECO:0000313" key="15">
    <source>
        <dbReference type="EMBL" id="GMI48741.1"/>
    </source>
</evidence>
<dbReference type="InterPro" id="IPR001005">
    <property type="entry name" value="SANT/Myb"/>
</dbReference>
<feature type="compositionally biased region" description="Polar residues" evidence="11">
    <location>
        <begin position="273"/>
        <end position="288"/>
    </location>
</feature>
<dbReference type="NCBIfam" id="TIGR01557">
    <property type="entry name" value="myb_SHAQKYF"/>
    <property type="match status" value="1"/>
</dbReference>
<organism evidence="15 16">
    <name type="scientific">Triparma columacea</name>
    <dbReference type="NCBI Taxonomy" id="722753"/>
    <lineage>
        <taxon>Eukaryota</taxon>
        <taxon>Sar</taxon>
        <taxon>Stramenopiles</taxon>
        <taxon>Ochrophyta</taxon>
        <taxon>Bolidophyceae</taxon>
        <taxon>Parmales</taxon>
        <taxon>Triparmaceae</taxon>
        <taxon>Triparma</taxon>
    </lineage>
</organism>
<evidence type="ECO:0000313" key="16">
    <source>
        <dbReference type="Proteomes" id="UP001165065"/>
    </source>
</evidence>
<dbReference type="Proteomes" id="UP001165065">
    <property type="component" value="Unassembled WGS sequence"/>
</dbReference>
<dbReference type="PANTHER" id="PTHR10625:SF5">
    <property type="entry name" value="HISTONE DEACETYLASE"/>
    <property type="match status" value="1"/>
</dbReference>
<dbReference type="PROSITE" id="PS51294">
    <property type="entry name" value="HTH_MYB"/>
    <property type="match status" value="1"/>
</dbReference>
<feature type="region of interest" description="Disordered" evidence="11">
    <location>
        <begin position="200"/>
        <end position="297"/>
    </location>
</feature>
<dbReference type="GO" id="GO:0005737">
    <property type="term" value="C:cytoplasm"/>
    <property type="evidence" value="ECO:0007669"/>
    <property type="project" value="TreeGrafter"/>
</dbReference>
<evidence type="ECO:0000256" key="5">
    <source>
        <dbReference type="ARBA" id="ARBA00022801"/>
    </source>
</evidence>
<dbReference type="EC" id="3.5.1.98" evidence="3"/>
<comment type="subcellular location">
    <subcellularLocation>
        <location evidence="1">Nucleus</location>
    </subcellularLocation>
</comment>
<feature type="region of interest" description="Disordered" evidence="11">
    <location>
        <begin position="100"/>
        <end position="145"/>
    </location>
</feature>
<feature type="domain" description="SANT" evidence="13">
    <location>
        <begin position="24"/>
        <end position="60"/>
    </location>
</feature>
<keyword evidence="5" id="KW-0378">Hydrolase</keyword>
<dbReference type="GO" id="GO:0040029">
    <property type="term" value="P:epigenetic regulation of gene expression"/>
    <property type="evidence" value="ECO:0007669"/>
    <property type="project" value="TreeGrafter"/>
</dbReference>
<keyword evidence="8" id="KW-0804">Transcription</keyword>
<evidence type="ECO:0000256" key="7">
    <source>
        <dbReference type="ARBA" id="ARBA00023015"/>
    </source>
</evidence>
<evidence type="ECO:0000256" key="8">
    <source>
        <dbReference type="ARBA" id="ARBA00023163"/>
    </source>
</evidence>
<feature type="compositionally biased region" description="Pro residues" evidence="11">
    <location>
        <begin position="247"/>
        <end position="268"/>
    </location>
</feature>
<dbReference type="EMBL" id="BRYA01000422">
    <property type="protein sequence ID" value="GMI48741.1"/>
    <property type="molecule type" value="Genomic_DNA"/>
</dbReference>
<evidence type="ECO:0000256" key="1">
    <source>
        <dbReference type="ARBA" id="ARBA00004123"/>
    </source>
</evidence>
<feature type="region of interest" description="Disordered" evidence="11">
    <location>
        <begin position="850"/>
        <end position="903"/>
    </location>
</feature>
<evidence type="ECO:0000259" key="14">
    <source>
        <dbReference type="PROSITE" id="PS51294"/>
    </source>
</evidence>
<dbReference type="InterPro" id="IPR023801">
    <property type="entry name" value="His_deacetylse_dom"/>
</dbReference>
<dbReference type="CDD" id="cd00167">
    <property type="entry name" value="SANT"/>
    <property type="match status" value="1"/>
</dbReference>
<feature type="repeat" description="ANK" evidence="10">
    <location>
        <begin position="656"/>
        <end position="690"/>
    </location>
</feature>
<dbReference type="PROSITE" id="PS50090">
    <property type="entry name" value="MYB_LIKE"/>
    <property type="match status" value="1"/>
</dbReference>
<dbReference type="PROSITE" id="PS50088">
    <property type="entry name" value="ANK_REPEAT"/>
    <property type="match status" value="2"/>
</dbReference>
<feature type="domain" description="HTH myb-type" evidence="14">
    <location>
        <begin position="27"/>
        <end position="75"/>
    </location>
</feature>
<feature type="domain" description="Myb-like" evidence="12">
    <location>
        <begin position="27"/>
        <end position="71"/>
    </location>
</feature>
<feature type="repeat" description="ANK" evidence="10">
    <location>
        <begin position="623"/>
        <end position="655"/>
    </location>
</feature>
<dbReference type="InterPro" id="IPR023696">
    <property type="entry name" value="Ureohydrolase_dom_sf"/>
</dbReference>
<dbReference type="PANTHER" id="PTHR10625">
    <property type="entry name" value="HISTONE DEACETYLASE HDAC1-RELATED"/>
    <property type="match status" value="1"/>
</dbReference>
<dbReference type="InterPro" id="IPR002110">
    <property type="entry name" value="Ankyrin_rpt"/>
</dbReference>
<sequence>MSSASTGGADGMTGRDQVVPTGMEATGRWTKQEHILFLEGLKAHGKEWKRVAAHVRTRTVVQTRTHAQKYFQKVMKAGIRGDDDDPAIMGVENGEVIMMMGKDPSSTAGGTKKKKKSVKSASKKSKSTSSFSPLPPGYTQQPVPMQGGMVYAPFHDPSFPFPSYPTDPLQEMSHMHQPLSPSMPFPPDTTAADFLKQMSAGTGQSSSSGAMGSAIRRTVQHSGTDRYGRASLPPGFSQGSEGDSSNKPPPPPMTIVAPPPIALPPHPSDPGASASSTNPHLQSPNSTIGFFPTPSPAACGKRKHAELTAAAMLATVGTGQKGEGGRRKSLSQSMTDGMKQTALALSLEGDGPNNTVEDYFKNNGVRVTKAKKLNRTAPIESSQLNVDNSPNIPTFFHTPLSSPQPSKRPIKTNDQKKVQEEVYPMSSLESNNIPSLLPSLRLQIVNPESLGVTAETGGNSGPSTPWESQMKALGNYQDNSFGPSNTDLIDAAIGDIYEQGFDDSLGLDGGMTPPPASNTQEPKVYEPPTTLDDRYPHPLDFCQRSHLHNLVVQGKVVEVLTVIEEMNKAGSKVEDADKKDANHFTPLHSAACLDVYKVGEGAASNIVKALLGVGAKVDAGDGTGSTPLHWAARAGNGDVVHILTSAHHPLDITNKDGETALHWALRTGVRGLNSARVLVEDGAKANVFNKANKRALDVAAEGFLSHDYPMSPGLRTSMNGDVVKREEREEARTNLFMTEPRLRTLVLHHPECLEHGVRSNSDWECPDRVKSILSKIAEEIGPDGNPLFGAHKVTLSSEFDRATLEVLARCHSTDYIQFVNELSLSLEKAGGALPPLVPFTPAVQKARSKSGVKSLDDFETTPAASPAIAEPASGSGIDGTAVLGSPKGKHGGGAPHSDTSFTGGSLKAARRAAGAVRHAVDRVLLGRNRNAFCVVRPPGHHAGVSGLLEGAESCGFCIFNNVAAGALHALSEHHKNRCGKVAIIDIDVHHGNGTEEIVKNYTEPERLFFFSTHLYDEDEKNDYKFYPGSGDVDDEAHNIINVPLAPQWRHSQVQNAIAKSNPKDEGANILENSTRGGRRRGGQEEEGEDRGASDKRTTPTEAKIPEPGSGETAPNSKYPAFYLLGTGRRAYRSVIEERLIPALKAFDPDLILISSGFDAAKSDVGNAKHQGAKERAGINLRAEDYAWTTEKICEVADVCCGGRVISVLEGGYGRTKALKKSTRGNPVVEDISTEGGGGGIKLDRSYFSECAAAHLQALTDCYGRDDEDDSDEEDDGNDEEGGGGQ</sequence>